<dbReference type="SUPFAM" id="SSF53850">
    <property type="entry name" value="Periplasmic binding protein-like II"/>
    <property type="match status" value="1"/>
</dbReference>
<feature type="signal peptide" evidence="13">
    <location>
        <begin position="1"/>
        <end position="16"/>
    </location>
</feature>
<dbReference type="GO" id="GO:0015276">
    <property type="term" value="F:ligand-gated monoatomic ion channel activity"/>
    <property type="evidence" value="ECO:0007669"/>
    <property type="project" value="InterPro"/>
</dbReference>
<feature type="compositionally biased region" description="Basic and acidic residues" evidence="11">
    <location>
        <begin position="531"/>
        <end position="542"/>
    </location>
</feature>
<evidence type="ECO:0000256" key="12">
    <source>
        <dbReference type="SAM" id="Phobius"/>
    </source>
</evidence>
<feature type="region of interest" description="Disordered" evidence="11">
    <location>
        <begin position="576"/>
        <end position="603"/>
    </location>
</feature>
<reference evidence="15" key="1">
    <citation type="submission" date="2023-08" db="EMBL/GenBank/DDBJ databases">
        <authorList>
            <person name="Chen Y."/>
            <person name="Shah S."/>
            <person name="Dougan E. K."/>
            <person name="Thang M."/>
            <person name="Chan C."/>
        </authorList>
    </citation>
    <scope>NUCLEOTIDE SEQUENCE</scope>
</reference>
<protein>
    <recommendedName>
        <fullName evidence="14">Ionotropic glutamate receptor C-terminal domain-containing protein</fullName>
    </recommendedName>
</protein>
<keyword evidence="2" id="KW-0813">Transport</keyword>
<dbReference type="Proteomes" id="UP001178507">
    <property type="component" value="Unassembled WGS sequence"/>
</dbReference>
<dbReference type="AlphaFoldDB" id="A0AA36JDN8"/>
<keyword evidence="6 12" id="KW-0472">Membrane</keyword>
<dbReference type="GO" id="GO:0016020">
    <property type="term" value="C:membrane"/>
    <property type="evidence" value="ECO:0007669"/>
    <property type="project" value="UniProtKB-SubCell"/>
</dbReference>
<evidence type="ECO:0000256" key="5">
    <source>
        <dbReference type="ARBA" id="ARBA00023065"/>
    </source>
</evidence>
<dbReference type="Pfam" id="PF00060">
    <property type="entry name" value="Lig_chan"/>
    <property type="match status" value="1"/>
</dbReference>
<name>A0AA36JDN8_9DINO</name>
<proteinExistence type="predicted"/>
<feature type="domain" description="Ionotropic glutamate receptor C-terminal" evidence="14">
    <location>
        <begin position="256"/>
        <end position="505"/>
    </location>
</feature>
<feature type="transmembrane region" description="Helical" evidence="12">
    <location>
        <begin position="321"/>
        <end position="344"/>
    </location>
</feature>
<keyword evidence="5" id="KW-0406">Ion transport</keyword>
<dbReference type="Gene3D" id="1.10.287.70">
    <property type="match status" value="1"/>
</dbReference>
<keyword evidence="9" id="KW-1071">Ligand-gated ion channel</keyword>
<feature type="compositionally biased region" description="Basic and acidic residues" evidence="11">
    <location>
        <begin position="582"/>
        <end position="591"/>
    </location>
</feature>
<gene>
    <name evidence="15" type="ORF">EVOR1521_LOCUS26358</name>
</gene>
<keyword evidence="7" id="KW-0675">Receptor</keyword>
<evidence type="ECO:0000313" key="16">
    <source>
        <dbReference type="Proteomes" id="UP001178507"/>
    </source>
</evidence>
<dbReference type="EMBL" id="CAUJNA010003507">
    <property type="protein sequence ID" value="CAJ1403766.1"/>
    <property type="molecule type" value="Genomic_DNA"/>
</dbReference>
<evidence type="ECO:0000256" key="6">
    <source>
        <dbReference type="ARBA" id="ARBA00023136"/>
    </source>
</evidence>
<feature type="transmembrane region" description="Helical" evidence="12">
    <location>
        <begin position="498"/>
        <end position="517"/>
    </location>
</feature>
<evidence type="ECO:0000313" key="15">
    <source>
        <dbReference type="EMBL" id="CAJ1403766.1"/>
    </source>
</evidence>
<comment type="caution">
    <text evidence="15">The sequence shown here is derived from an EMBL/GenBank/DDBJ whole genome shotgun (WGS) entry which is preliminary data.</text>
</comment>
<dbReference type="InterPro" id="IPR015683">
    <property type="entry name" value="Ionotropic_Glu_rcpt"/>
</dbReference>
<feature type="transmembrane region" description="Helical" evidence="12">
    <location>
        <begin position="254"/>
        <end position="271"/>
    </location>
</feature>
<evidence type="ECO:0000256" key="7">
    <source>
        <dbReference type="ARBA" id="ARBA00023170"/>
    </source>
</evidence>
<dbReference type="InterPro" id="IPR001320">
    <property type="entry name" value="Iontro_rcpt_C"/>
</dbReference>
<accession>A0AA36JDN8</accession>
<evidence type="ECO:0000256" key="8">
    <source>
        <dbReference type="ARBA" id="ARBA00023180"/>
    </source>
</evidence>
<evidence type="ECO:0000256" key="9">
    <source>
        <dbReference type="ARBA" id="ARBA00023286"/>
    </source>
</evidence>
<evidence type="ECO:0000256" key="2">
    <source>
        <dbReference type="ARBA" id="ARBA00022448"/>
    </source>
</evidence>
<sequence>MQPGLLLALLLPKAAGVPVTGSPECPCVDVESGGYGRGCAAHDINNSAYPQCMSDAPPGWCGDMWCYVNRSNCLVTNEVSISPTAPPAYWSYTTCGYRDLFSLNNITDSIRGQTLRVLFIGNTGGWKGNYCTDNGQICVNQRGYGPVQRILDSMTRSSGFNLHQLNEAPEAVREHMARVNPTGSQFDLCTWATGMGFVDICGCSMVMLPRRTDASPFLTLWTEPVVLVGPLRGNQGLGGDFGAMLGKAFRPLSPGLWGLAVVVALSMSFLITMFEKTEGGQFEDVEHGESFGSGLFMAFFSLVTFEVQFAPQTVGGRIVSLGLAFILILLVSGYTASLTSFLVVDNRLSSTVSDLNGAIRLGLKICAHRSDSVQLLLNGVKEENVVIQQSRSVVLPSVSEGACDLAVVRQEDLEASQAQNGGSFCQLTRIGDPVTTSMIGIAVSKKWSWALQYAMTSAEQEGLVLQAQSAYKPQDFCSAVAAEAEATAEPPSLQVEGMAGPFVLTSAIAGFGVLVHLTKAQIDKRRRGRKSQREKSQREKMNPEVTDATDTFEDVGQEAAKPVLPELQVEAAGAAQAGTKSLARDEVNAKEDEVEDCLQVSPI</sequence>
<keyword evidence="4 12" id="KW-1133">Transmembrane helix</keyword>
<evidence type="ECO:0000259" key="14">
    <source>
        <dbReference type="Pfam" id="PF00060"/>
    </source>
</evidence>
<evidence type="ECO:0000256" key="3">
    <source>
        <dbReference type="ARBA" id="ARBA00022692"/>
    </source>
</evidence>
<keyword evidence="3 12" id="KW-0812">Transmembrane</keyword>
<evidence type="ECO:0000256" key="13">
    <source>
        <dbReference type="SAM" id="SignalP"/>
    </source>
</evidence>
<evidence type="ECO:0000256" key="10">
    <source>
        <dbReference type="ARBA" id="ARBA00023303"/>
    </source>
</evidence>
<feature type="chain" id="PRO_5041390952" description="Ionotropic glutamate receptor C-terminal domain-containing protein" evidence="13">
    <location>
        <begin position="17"/>
        <end position="603"/>
    </location>
</feature>
<keyword evidence="10" id="KW-0407">Ion channel</keyword>
<keyword evidence="16" id="KW-1185">Reference proteome</keyword>
<dbReference type="PANTHER" id="PTHR18966">
    <property type="entry name" value="IONOTROPIC GLUTAMATE RECEPTOR"/>
    <property type="match status" value="1"/>
</dbReference>
<evidence type="ECO:0000256" key="4">
    <source>
        <dbReference type="ARBA" id="ARBA00022989"/>
    </source>
</evidence>
<keyword evidence="8" id="KW-0325">Glycoprotein</keyword>
<keyword evidence="13" id="KW-0732">Signal</keyword>
<feature type="region of interest" description="Disordered" evidence="11">
    <location>
        <begin position="524"/>
        <end position="560"/>
    </location>
</feature>
<comment type="subcellular location">
    <subcellularLocation>
        <location evidence="1">Membrane</location>
        <topology evidence="1">Multi-pass membrane protein</topology>
    </subcellularLocation>
</comment>
<evidence type="ECO:0000256" key="1">
    <source>
        <dbReference type="ARBA" id="ARBA00004141"/>
    </source>
</evidence>
<evidence type="ECO:0000256" key="11">
    <source>
        <dbReference type="SAM" id="MobiDB-lite"/>
    </source>
</evidence>
<organism evidence="15 16">
    <name type="scientific">Effrenium voratum</name>
    <dbReference type="NCBI Taxonomy" id="2562239"/>
    <lineage>
        <taxon>Eukaryota</taxon>
        <taxon>Sar</taxon>
        <taxon>Alveolata</taxon>
        <taxon>Dinophyceae</taxon>
        <taxon>Suessiales</taxon>
        <taxon>Symbiodiniaceae</taxon>
        <taxon>Effrenium</taxon>
    </lineage>
</organism>